<gene>
    <name evidence="1" type="ORF">FB45DRAFT_243597</name>
</gene>
<name>A0AAD7FC89_9AGAR</name>
<organism evidence="1 2">
    <name type="scientific">Roridomyces roridus</name>
    <dbReference type="NCBI Taxonomy" id="1738132"/>
    <lineage>
        <taxon>Eukaryota</taxon>
        <taxon>Fungi</taxon>
        <taxon>Dikarya</taxon>
        <taxon>Basidiomycota</taxon>
        <taxon>Agaricomycotina</taxon>
        <taxon>Agaricomycetes</taxon>
        <taxon>Agaricomycetidae</taxon>
        <taxon>Agaricales</taxon>
        <taxon>Marasmiineae</taxon>
        <taxon>Mycenaceae</taxon>
        <taxon>Roridomyces</taxon>
    </lineage>
</organism>
<dbReference type="AlphaFoldDB" id="A0AAD7FC89"/>
<reference evidence="1" key="1">
    <citation type="submission" date="2023-03" db="EMBL/GenBank/DDBJ databases">
        <title>Massive genome expansion in bonnet fungi (Mycena s.s.) driven by repeated elements and novel gene families across ecological guilds.</title>
        <authorList>
            <consortium name="Lawrence Berkeley National Laboratory"/>
            <person name="Harder C.B."/>
            <person name="Miyauchi S."/>
            <person name="Viragh M."/>
            <person name="Kuo A."/>
            <person name="Thoen E."/>
            <person name="Andreopoulos B."/>
            <person name="Lu D."/>
            <person name="Skrede I."/>
            <person name="Drula E."/>
            <person name="Henrissat B."/>
            <person name="Morin E."/>
            <person name="Kohler A."/>
            <person name="Barry K."/>
            <person name="LaButti K."/>
            <person name="Morin E."/>
            <person name="Salamov A."/>
            <person name="Lipzen A."/>
            <person name="Mereny Z."/>
            <person name="Hegedus B."/>
            <person name="Baldrian P."/>
            <person name="Stursova M."/>
            <person name="Weitz H."/>
            <person name="Taylor A."/>
            <person name="Grigoriev I.V."/>
            <person name="Nagy L.G."/>
            <person name="Martin F."/>
            <person name="Kauserud H."/>
        </authorList>
    </citation>
    <scope>NUCLEOTIDE SEQUENCE</scope>
    <source>
        <strain evidence="1">9284</strain>
    </source>
</reference>
<comment type="caution">
    <text evidence="1">The sequence shown here is derived from an EMBL/GenBank/DDBJ whole genome shotgun (WGS) entry which is preliminary data.</text>
</comment>
<accession>A0AAD7FC89</accession>
<dbReference type="Proteomes" id="UP001221142">
    <property type="component" value="Unassembled WGS sequence"/>
</dbReference>
<protein>
    <recommendedName>
        <fullName evidence="3">F-box domain-containing protein</fullName>
    </recommendedName>
</protein>
<proteinExistence type="predicted"/>
<dbReference type="SUPFAM" id="SSF52058">
    <property type="entry name" value="L domain-like"/>
    <property type="match status" value="1"/>
</dbReference>
<dbReference type="EMBL" id="JARKIF010000024">
    <property type="protein sequence ID" value="KAJ7615410.1"/>
    <property type="molecule type" value="Genomic_DNA"/>
</dbReference>
<sequence>MTTAELRSRLAGIDEQILTLQAERATIAAQLSAAVYPVLSLPTDITSEIFLQYADDVRVYPSTCDPIILSHVCSLWRAVALCTPRLWTRVERERYRSLEELDNCAHLSDFLGMWLSRTGALPLDLHIQLPSPEAPECGRLFGLLADNAARLENLDLHCPTTMEISADRLGPLPFLSKLSLASANKHVLIPEPLDVPRLREVRLFALILPQWQKACLPWSQITVLRFLNGNLGDCMDLVELTPNLEVLEFIDDGQAFVEPIPGPRVLPHLHTLILGLYTDHDILPYLVLPALVDLRFRDDISSLGPFVEDLISRSACSLTSMAFSICESSDVDAMKSCLLLTPALRKLEVTFYNITSQTLGAVFRALRLKKKRRVPALGSLRFYGCETKVPLPSLVEMLTSRRNEGSLRLFKMTVNKYGATDVPDPGVEDQLEQWRALGSGGLELEISSQAQWLDEYLF</sequence>
<evidence type="ECO:0000313" key="2">
    <source>
        <dbReference type="Proteomes" id="UP001221142"/>
    </source>
</evidence>
<evidence type="ECO:0000313" key="1">
    <source>
        <dbReference type="EMBL" id="KAJ7615410.1"/>
    </source>
</evidence>
<keyword evidence="2" id="KW-1185">Reference proteome</keyword>
<evidence type="ECO:0008006" key="3">
    <source>
        <dbReference type="Google" id="ProtNLM"/>
    </source>
</evidence>